<dbReference type="EMBL" id="BRXU01000005">
    <property type="protein sequence ID" value="GLC52210.1"/>
    <property type="molecule type" value="Genomic_DNA"/>
</dbReference>
<evidence type="ECO:0000313" key="2">
    <source>
        <dbReference type="Proteomes" id="UP001165080"/>
    </source>
</evidence>
<name>A0A9W6BI62_9CHLO</name>
<keyword evidence="2" id="KW-1185">Reference proteome</keyword>
<sequence>MAGGGWAPYYPSVAGYQLPPGYPEAWVSGVCCADGIAPWRADWLQHAATAVLSGSAFVQQAVPVGLTPAQDQTGDQLPVQSVRIKTAPPEAAMKIKEFISSQESAKGLHRIWEEVVLTMPYKDRMLQLWEAIGDSYNLHLTPADVATVKQMVKQRPGEQL</sequence>
<reference evidence="1 2" key="1">
    <citation type="journal article" date="2023" name="Commun. Biol.">
        <title>Reorganization of the ancestral sex-determining regions during the evolution of trioecy in Pleodorina starrii.</title>
        <authorList>
            <person name="Takahashi K."/>
            <person name="Suzuki S."/>
            <person name="Kawai-Toyooka H."/>
            <person name="Yamamoto K."/>
            <person name="Hamaji T."/>
            <person name="Ootsuki R."/>
            <person name="Yamaguchi H."/>
            <person name="Kawachi M."/>
            <person name="Higashiyama T."/>
            <person name="Nozaki H."/>
        </authorList>
    </citation>
    <scope>NUCLEOTIDE SEQUENCE [LARGE SCALE GENOMIC DNA]</scope>
    <source>
        <strain evidence="1 2">NIES-4479</strain>
    </source>
</reference>
<comment type="caution">
    <text evidence="1">The sequence shown here is derived from an EMBL/GenBank/DDBJ whole genome shotgun (WGS) entry which is preliminary data.</text>
</comment>
<organism evidence="1 2">
    <name type="scientific">Pleodorina starrii</name>
    <dbReference type="NCBI Taxonomy" id="330485"/>
    <lineage>
        <taxon>Eukaryota</taxon>
        <taxon>Viridiplantae</taxon>
        <taxon>Chlorophyta</taxon>
        <taxon>core chlorophytes</taxon>
        <taxon>Chlorophyceae</taxon>
        <taxon>CS clade</taxon>
        <taxon>Chlamydomonadales</taxon>
        <taxon>Volvocaceae</taxon>
        <taxon>Pleodorina</taxon>
    </lineage>
</organism>
<dbReference type="AlphaFoldDB" id="A0A9W6BI62"/>
<accession>A0A9W6BI62</accession>
<protein>
    <submittedName>
        <fullName evidence="1">Uncharacterized protein</fullName>
    </submittedName>
</protein>
<evidence type="ECO:0000313" key="1">
    <source>
        <dbReference type="EMBL" id="GLC52210.1"/>
    </source>
</evidence>
<proteinExistence type="predicted"/>
<dbReference type="Proteomes" id="UP001165080">
    <property type="component" value="Unassembled WGS sequence"/>
</dbReference>
<gene>
    <name evidence="1" type="primary">PLESTB000987</name>
    <name evidence="1" type="ORF">PLESTB_000595200</name>
</gene>